<evidence type="ECO:0000313" key="1">
    <source>
        <dbReference type="EMBL" id="OGZ27270.1"/>
    </source>
</evidence>
<comment type="caution">
    <text evidence="1">The sequence shown here is derived from an EMBL/GenBank/DDBJ whole genome shotgun (WGS) entry which is preliminary data.</text>
</comment>
<dbReference type="EMBL" id="MHMM01000009">
    <property type="protein sequence ID" value="OGZ27270.1"/>
    <property type="molecule type" value="Genomic_DNA"/>
</dbReference>
<gene>
    <name evidence="1" type="ORF">A2365_01615</name>
</gene>
<name>A0A1G2EPL2_9BACT</name>
<sequence length="127" mass="14648">MLIRELLERIEGTSLDVDLELPEKPKNGIILGALPNDLRKFWIVIEKERNKFLEQGKVVPMTRSQVISFQVRYLRFMSEQDVFWAEVKTVFARKLYGTGMSAPGMTICKGWKVVIFKLPSKKTRTGS</sequence>
<proteinExistence type="predicted"/>
<dbReference type="AlphaFoldDB" id="A0A1G2EPL2"/>
<organism evidence="1 2">
    <name type="scientific">Candidatus Nealsonbacteria bacterium RIFOXYB1_FULL_40_15</name>
    <dbReference type="NCBI Taxonomy" id="1801677"/>
    <lineage>
        <taxon>Bacteria</taxon>
        <taxon>Candidatus Nealsoniibacteriota</taxon>
    </lineage>
</organism>
<dbReference type="Proteomes" id="UP000177740">
    <property type="component" value="Unassembled WGS sequence"/>
</dbReference>
<protein>
    <submittedName>
        <fullName evidence="1">Uncharacterized protein</fullName>
    </submittedName>
</protein>
<accession>A0A1G2EPL2</accession>
<reference evidence="1 2" key="1">
    <citation type="journal article" date="2016" name="Nat. Commun.">
        <title>Thousands of microbial genomes shed light on interconnected biogeochemical processes in an aquifer system.</title>
        <authorList>
            <person name="Anantharaman K."/>
            <person name="Brown C.T."/>
            <person name="Hug L.A."/>
            <person name="Sharon I."/>
            <person name="Castelle C.J."/>
            <person name="Probst A.J."/>
            <person name="Thomas B.C."/>
            <person name="Singh A."/>
            <person name="Wilkins M.J."/>
            <person name="Karaoz U."/>
            <person name="Brodie E.L."/>
            <person name="Williams K.H."/>
            <person name="Hubbard S.S."/>
            <person name="Banfield J.F."/>
        </authorList>
    </citation>
    <scope>NUCLEOTIDE SEQUENCE [LARGE SCALE GENOMIC DNA]</scope>
</reference>
<evidence type="ECO:0000313" key="2">
    <source>
        <dbReference type="Proteomes" id="UP000177740"/>
    </source>
</evidence>